<dbReference type="Proteomes" id="UP000066014">
    <property type="component" value="Chromosome"/>
</dbReference>
<evidence type="ECO:0000256" key="5">
    <source>
        <dbReference type="ARBA" id="ARBA00022989"/>
    </source>
</evidence>
<keyword evidence="6 7" id="KW-0472">Membrane</keyword>
<dbReference type="SUPFAM" id="SSF103088">
    <property type="entry name" value="OmpA-like"/>
    <property type="match status" value="1"/>
</dbReference>
<evidence type="ECO:0000256" key="4">
    <source>
        <dbReference type="ARBA" id="ARBA00022692"/>
    </source>
</evidence>
<proteinExistence type="inferred from homology"/>
<name>A0A060NM98_9BURK</name>
<protein>
    <submittedName>
        <fullName evidence="10">Flagellar motor protein</fullName>
    </submittedName>
</protein>
<keyword evidence="5" id="KW-1133">Transmembrane helix</keyword>
<keyword evidence="10" id="KW-0282">Flagellum</keyword>
<dbReference type="STRING" id="1458426.SMCB_0277"/>
<comment type="subcellular location">
    <subcellularLocation>
        <location evidence="1">Cell membrane</location>
        <topology evidence="1">Single-pass membrane protein</topology>
    </subcellularLocation>
</comment>
<keyword evidence="3" id="KW-1003">Cell membrane</keyword>
<keyword evidence="4" id="KW-0812">Transmembrane</keyword>
<dbReference type="GO" id="GO:0005886">
    <property type="term" value="C:plasma membrane"/>
    <property type="evidence" value="ECO:0007669"/>
    <property type="project" value="UniProtKB-SubCell"/>
</dbReference>
<dbReference type="InterPro" id="IPR025713">
    <property type="entry name" value="MotB-like_N_dom"/>
</dbReference>
<keyword evidence="11" id="KW-1185">Reference proteome</keyword>
<dbReference type="Pfam" id="PF00691">
    <property type="entry name" value="OmpA"/>
    <property type="match status" value="1"/>
</dbReference>
<evidence type="ECO:0000256" key="1">
    <source>
        <dbReference type="ARBA" id="ARBA00004162"/>
    </source>
</evidence>
<gene>
    <name evidence="10" type="ORF">SMCB_0277</name>
</gene>
<dbReference type="PROSITE" id="PS51123">
    <property type="entry name" value="OMPA_2"/>
    <property type="match status" value="1"/>
</dbReference>
<evidence type="ECO:0000256" key="8">
    <source>
        <dbReference type="SAM" id="MobiDB-lite"/>
    </source>
</evidence>
<dbReference type="OrthoDB" id="9782229at2"/>
<dbReference type="InterPro" id="IPR006665">
    <property type="entry name" value="OmpA-like"/>
</dbReference>
<reference evidence="10 11" key="1">
    <citation type="journal article" date="2014" name="Nat. Commun.">
        <title>Physiological and genomic features of highly alkaliphilic hydrogen-utilizing Betaproteobacteria from a continental serpentinizing site.</title>
        <authorList>
            <person name="Suzuki S."/>
            <person name="Kuenen J.G."/>
            <person name="Schipper K."/>
            <person name="van der Velde S."/>
            <person name="Ishii S."/>
            <person name="Wu A."/>
            <person name="Sorokin D.Y."/>
            <person name="Tenney A."/>
            <person name="Meng X.Y."/>
            <person name="Morrill P.L."/>
            <person name="Kamagata Y."/>
            <person name="Muyzer G."/>
            <person name="Nealson K.H."/>
        </authorList>
    </citation>
    <scope>NUCLEOTIDE SEQUENCE [LARGE SCALE GENOMIC DNA]</scope>
    <source>
        <strain evidence="10 11">B1</strain>
    </source>
</reference>
<dbReference type="HOGENOM" id="CLU_016890_0_0_4"/>
<dbReference type="AlphaFoldDB" id="A0A060NM98"/>
<keyword evidence="10" id="KW-0966">Cell projection</keyword>
<evidence type="ECO:0000256" key="3">
    <source>
        <dbReference type="ARBA" id="ARBA00022475"/>
    </source>
</evidence>
<dbReference type="InterPro" id="IPR050330">
    <property type="entry name" value="Bact_OuterMem_StrucFunc"/>
</dbReference>
<dbReference type="Gene3D" id="3.30.1330.60">
    <property type="entry name" value="OmpA-like domain"/>
    <property type="match status" value="1"/>
</dbReference>
<dbReference type="PANTHER" id="PTHR30329:SF20">
    <property type="entry name" value="EXPORTED PROTEIN"/>
    <property type="match status" value="1"/>
</dbReference>
<feature type="domain" description="OmpA-like" evidence="9">
    <location>
        <begin position="159"/>
        <end position="280"/>
    </location>
</feature>
<dbReference type="EMBL" id="AP014569">
    <property type="protein sequence ID" value="BAO82505.1"/>
    <property type="molecule type" value="Genomic_DNA"/>
</dbReference>
<dbReference type="InterPro" id="IPR036737">
    <property type="entry name" value="OmpA-like_sf"/>
</dbReference>
<dbReference type="KEGG" id="cbab:SMCB_0277"/>
<dbReference type="PANTHER" id="PTHR30329">
    <property type="entry name" value="STATOR ELEMENT OF FLAGELLAR MOTOR COMPLEX"/>
    <property type="match status" value="1"/>
</dbReference>
<feature type="compositionally biased region" description="Low complexity" evidence="8">
    <location>
        <begin position="1"/>
        <end position="20"/>
    </location>
</feature>
<dbReference type="Pfam" id="PF13677">
    <property type="entry name" value="MotB_plug"/>
    <property type="match status" value="1"/>
</dbReference>
<accession>A0A060NM98</accession>
<evidence type="ECO:0000259" key="9">
    <source>
        <dbReference type="PROSITE" id="PS51123"/>
    </source>
</evidence>
<keyword evidence="10" id="KW-0969">Cilium</keyword>
<feature type="region of interest" description="Disordered" evidence="8">
    <location>
        <begin position="1"/>
        <end position="29"/>
    </location>
</feature>
<organism evidence="10 11">
    <name type="scientific">Serpentinimonas maccroryi</name>
    <dbReference type="NCBI Taxonomy" id="1458426"/>
    <lineage>
        <taxon>Bacteria</taxon>
        <taxon>Pseudomonadati</taxon>
        <taxon>Pseudomonadota</taxon>
        <taxon>Betaproteobacteria</taxon>
        <taxon>Burkholderiales</taxon>
        <taxon>Comamonadaceae</taxon>
        <taxon>Serpentinimonas</taxon>
    </lineage>
</organism>
<evidence type="ECO:0000256" key="2">
    <source>
        <dbReference type="ARBA" id="ARBA00008914"/>
    </source>
</evidence>
<comment type="similarity">
    <text evidence="2">Belongs to the MotB family.</text>
</comment>
<evidence type="ECO:0000256" key="7">
    <source>
        <dbReference type="PROSITE-ProRule" id="PRU00473"/>
    </source>
</evidence>
<evidence type="ECO:0000313" key="10">
    <source>
        <dbReference type="EMBL" id="BAO82505.1"/>
    </source>
</evidence>
<sequence length="282" mass="29819">MPSGPGAAAKAAPGQNAASPSEGSANQSISALHSGRFERWHVDPAPVQEEETWLITYLDVVTLLLAMMVVMLAFSEPVSEAFRGERREIALDRMHPQVQAAADAGTTILPPVPLPHPATAPARVEGDPVDIRAAPVPPEPPALNVGELGENVEVVTEAKGVTRFRISSELLFAPGQAALTPAGQRVIDELLPVLNQALGHTIVVEGHTDNVPIATARFPSNWELAAGRAGAVVRHLETRGVNPMRLRATGVADTRPLADNASAQGRAQNRRVEIVLEAPPVN</sequence>
<evidence type="ECO:0000313" key="11">
    <source>
        <dbReference type="Proteomes" id="UP000066014"/>
    </source>
</evidence>
<evidence type="ECO:0000256" key="6">
    <source>
        <dbReference type="ARBA" id="ARBA00023136"/>
    </source>
</evidence>
<dbReference type="CDD" id="cd07185">
    <property type="entry name" value="OmpA_C-like"/>
    <property type="match status" value="1"/>
</dbReference>